<dbReference type="GO" id="GO:0006633">
    <property type="term" value="P:fatty acid biosynthetic process"/>
    <property type="evidence" value="ECO:0007669"/>
    <property type="project" value="TreeGrafter"/>
</dbReference>
<dbReference type="STRING" id="1416801.SAMN05192553_106116"/>
<dbReference type="OrthoDB" id="9788235at2"/>
<dbReference type="GO" id="GO:0016616">
    <property type="term" value="F:oxidoreductase activity, acting on the CH-OH group of donors, NAD or NADP as acceptor"/>
    <property type="evidence" value="ECO:0007669"/>
    <property type="project" value="TreeGrafter"/>
</dbReference>
<dbReference type="Pfam" id="PF00106">
    <property type="entry name" value="adh_short"/>
    <property type="match status" value="1"/>
</dbReference>
<evidence type="ECO:0000256" key="3">
    <source>
        <dbReference type="RuleBase" id="RU000363"/>
    </source>
</evidence>
<evidence type="ECO:0000256" key="2">
    <source>
        <dbReference type="ARBA" id="ARBA00023002"/>
    </source>
</evidence>
<evidence type="ECO:0000313" key="4">
    <source>
        <dbReference type="EMBL" id="SEJ61973.1"/>
    </source>
</evidence>
<dbReference type="FunFam" id="3.40.50.720:FF:000084">
    <property type="entry name" value="Short-chain dehydrogenase reductase"/>
    <property type="match status" value="1"/>
</dbReference>
<keyword evidence="2" id="KW-0560">Oxidoreductase</keyword>
<dbReference type="EMBL" id="FNZH01000006">
    <property type="protein sequence ID" value="SEJ61973.1"/>
    <property type="molecule type" value="Genomic_DNA"/>
</dbReference>
<reference evidence="5" key="1">
    <citation type="submission" date="2016-10" db="EMBL/GenBank/DDBJ databases">
        <authorList>
            <person name="Varghese N."/>
            <person name="Submissions S."/>
        </authorList>
    </citation>
    <scope>NUCLEOTIDE SEQUENCE [LARGE SCALE GENOMIC DNA]</scope>
    <source>
        <strain evidence="5">IBRC-M 10761</strain>
    </source>
</reference>
<name>A0A1H7A8I5_9BACT</name>
<sequence>MNTDRKTALVTGAARGIGQEIARILAREGYSLFLADKLPEANETVQACRALGATAAFVPCDITDAQQRENLIQTVSAGTGRLDILVNNAGINVRERRDLLEVEEGDYDRVLDTNLRSPFFLTQKIASWMIQQKEAFPERNPCIINIASLTSYAASIHMAPYCLSKTGVSMMTQLFAQRLAPHGIAVYEIRPGIIQTDMTTAAREKYDRFIAEGGLPIPRWGTPADVAQAVLGLVRGFLPYSTGEVINVDGGFHMRKL</sequence>
<dbReference type="InterPro" id="IPR002347">
    <property type="entry name" value="SDR_fam"/>
</dbReference>
<evidence type="ECO:0000313" key="5">
    <source>
        <dbReference type="Proteomes" id="UP000199403"/>
    </source>
</evidence>
<dbReference type="RefSeq" id="WP_092177196.1">
    <property type="nucleotide sequence ID" value="NZ_FNZH01000006.1"/>
</dbReference>
<dbReference type="PANTHER" id="PTHR42760:SF133">
    <property type="entry name" value="3-OXOACYL-[ACYL-CARRIER-PROTEIN] REDUCTASE"/>
    <property type="match status" value="1"/>
</dbReference>
<dbReference type="InterPro" id="IPR036291">
    <property type="entry name" value="NAD(P)-bd_dom_sf"/>
</dbReference>
<dbReference type="PRINTS" id="PR00080">
    <property type="entry name" value="SDRFAMILY"/>
</dbReference>
<gene>
    <name evidence="4" type="ORF">SAMN05192553_106116</name>
</gene>
<dbReference type="PRINTS" id="PR00081">
    <property type="entry name" value="GDHRDH"/>
</dbReference>
<protein>
    <submittedName>
        <fullName evidence="4">NAD(P)-dependent dehydrogenase, short-chain alcohol dehydrogenase family</fullName>
    </submittedName>
</protein>
<keyword evidence="5" id="KW-1185">Reference proteome</keyword>
<comment type="similarity">
    <text evidence="1 3">Belongs to the short-chain dehydrogenases/reductases (SDR) family.</text>
</comment>
<accession>A0A1H7A8I5</accession>
<dbReference type="PANTHER" id="PTHR42760">
    <property type="entry name" value="SHORT-CHAIN DEHYDROGENASES/REDUCTASES FAMILY MEMBER"/>
    <property type="match status" value="1"/>
</dbReference>
<organism evidence="4 5">
    <name type="scientific">Cyclobacterium xiamenense</name>
    <dbReference type="NCBI Taxonomy" id="1297121"/>
    <lineage>
        <taxon>Bacteria</taxon>
        <taxon>Pseudomonadati</taxon>
        <taxon>Bacteroidota</taxon>
        <taxon>Cytophagia</taxon>
        <taxon>Cytophagales</taxon>
        <taxon>Cyclobacteriaceae</taxon>
        <taxon>Cyclobacterium</taxon>
    </lineage>
</organism>
<dbReference type="Gene3D" id="3.40.50.720">
    <property type="entry name" value="NAD(P)-binding Rossmann-like Domain"/>
    <property type="match status" value="1"/>
</dbReference>
<evidence type="ECO:0000256" key="1">
    <source>
        <dbReference type="ARBA" id="ARBA00006484"/>
    </source>
</evidence>
<dbReference type="SUPFAM" id="SSF51735">
    <property type="entry name" value="NAD(P)-binding Rossmann-fold domains"/>
    <property type="match status" value="1"/>
</dbReference>
<dbReference type="NCBIfam" id="NF009386">
    <property type="entry name" value="PRK12745.1"/>
    <property type="match status" value="1"/>
</dbReference>
<proteinExistence type="inferred from homology"/>
<dbReference type="AlphaFoldDB" id="A0A1H7A8I5"/>
<dbReference type="Proteomes" id="UP000199403">
    <property type="component" value="Unassembled WGS sequence"/>
</dbReference>
<dbReference type="GO" id="GO:0048038">
    <property type="term" value="F:quinone binding"/>
    <property type="evidence" value="ECO:0007669"/>
    <property type="project" value="TreeGrafter"/>
</dbReference>